<name>A0A286TCI8_BIFBI</name>
<organism evidence="1 2">
    <name type="scientific">Bifidobacterium bifidum LMG 13195</name>
    <dbReference type="NCBI Taxonomy" id="1207542"/>
    <lineage>
        <taxon>Bacteria</taxon>
        <taxon>Bacillati</taxon>
        <taxon>Actinomycetota</taxon>
        <taxon>Actinomycetes</taxon>
        <taxon>Bifidobacteriales</taxon>
        <taxon>Bifidobacteriaceae</taxon>
        <taxon>Bifidobacterium</taxon>
    </lineage>
</organism>
<evidence type="ECO:0000313" key="1">
    <source>
        <dbReference type="EMBL" id="BBA48046.1"/>
    </source>
</evidence>
<dbReference type="EMBL" id="AP018131">
    <property type="protein sequence ID" value="BBA48046.1"/>
    <property type="molecule type" value="Genomic_DNA"/>
</dbReference>
<sequence length="44" mass="4678">MVSYLVLPDIRVIDVADASAINPVPAKAAEVRKTLDSTAVILLK</sequence>
<evidence type="ECO:0000313" key="2">
    <source>
        <dbReference type="Proteomes" id="UP000262177"/>
    </source>
</evidence>
<dbReference type="AlphaFoldDB" id="A0A286TCI8"/>
<protein>
    <submittedName>
        <fullName evidence="1">Uncharacterized protein</fullName>
    </submittedName>
</protein>
<reference evidence="1 2" key="1">
    <citation type="journal article" date="2017" name="Biosci. Biotechnol. Biochem.">
        <title>Identification and characterization of a sulfoglycosidase from Bifidobacterium bifidum implicated in mucin glycan utilization.</title>
        <authorList>
            <person name="Katoh T."/>
            <person name="Maeshibu T."/>
            <person name="Kikkawa K."/>
            <person name="Gotoh A."/>
            <person name="Tomabechi Y."/>
            <person name="Nakamura M."/>
            <person name="Liao W.-H."/>
            <person name="Yamaguchi M."/>
            <person name="Ashida H."/>
            <person name="Yamamoto K."/>
            <person name="Katayama T."/>
        </authorList>
    </citation>
    <scope>NUCLEOTIDE SEQUENCE [LARGE SCALE GENOMIC DNA]</scope>
    <source>
        <strain evidence="1 2">JCM 7004</strain>
    </source>
</reference>
<accession>A0A286TCI8</accession>
<dbReference type="Proteomes" id="UP000262177">
    <property type="component" value="Chromosome"/>
</dbReference>
<proteinExistence type="predicted"/>
<gene>
    <name evidence="1" type="ORF">BBJK_01516</name>
</gene>